<protein>
    <submittedName>
        <fullName evidence="1">Uncharacterized protein</fullName>
    </submittedName>
</protein>
<reference evidence="1" key="1">
    <citation type="submission" date="2023-03" db="EMBL/GenBank/DDBJ databases">
        <title>Massive genome expansion in bonnet fungi (Mycena s.s.) driven by repeated elements and novel gene families across ecological guilds.</title>
        <authorList>
            <consortium name="Lawrence Berkeley National Laboratory"/>
            <person name="Harder C.B."/>
            <person name="Miyauchi S."/>
            <person name="Viragh M."/>
            <person name="Kuo A."/>
            <person name="Thoen E."/>
            <person name="Andreopoulos B."/>
            <person name="Lu D."/>
            <person name="Skrede I."/>
            <person name="Drula E."/>
            <person name="Henrissat B."/>
            <person name="Morin E."/>
            <person name="Kohler A."/>
            <person name="Barry K."/>
            <person name="LaButti K."/>
            <person name="Morin E."/>
            <person name="Salamov A."/>
            <person name="Lipzen A."/>
            <person name="Mereny Z."/>
            <person name="Hegedus B."/>
            <person name="Baldrian P."/>
            <person name="Stursova M."/>
            <person name="Weitz H."/>
            <person name="Taylor A."/>
            <person name="Grigoriev I.V."/>
            <person name="Nagy L.G."/>
            <person name="Martin F."/>
            <person name="Kauserud H."/>
        </authorList>
    </citation>
    <scope>NUCLEOTIDE SEQUENCE</scope>
    <source>
        <strain evidence="1">CBHHK200</strain>
    </source>
</reference>
<organism evidence="1 2">
    <name type="scientific">Mycena alexandri</name>
    <dbReference type="NCBI Taxonomy" id="1745969"/>
    <lineage>
        <taxon>Eukaryota</taxon>
        <taxon>Fungi</taxon>
        <taxon>Dikarya</taxon>
        <taxon>Basidiomycota</taxon>
        <taxon>Agaricomycotina</taxon>
        <taxon>Agaricomycetes</taxon>
        <taxon>Agaricomycetidae</taxon>
        <taxon>Agaricales</taxon>
        <taxon>Marasmiineae</taxon>
        <taxon>Mycenaceae</taxon>
        <taxon>Mycena</taxon>
    </lineage>
</organism>
<evidence type="ECO:0000313" key="2">
    <source>
        <dbReference type="Proteomes" id="UP001218188"/>
    </source>
</evidence>
<evidence type="ECO:0000313" key="1">
    <source>
        <dbReference type="EMBL" id="KAJ7015737.1"/>
    </source>
</evidence>
<gene>
    <name evidence="1" type="ORF">C8F04DRAFT_1171857</name>
</gene>
<comment type="caution">
    <text evidence="1">The sequence shown here is derived from an EMBL/GenBank/DDBJ whole genome shotgun (WGS) entry which is preliminary data.</text>
</comment>
<dbReference type="EMBL" id="JARJCM010000920">
    <property type="protein sequence ID" value="KAJ7015737.1"/>
    <property type="molecule type" value="Genomic_DNA"/>
</dbReference>
<sequence length="140" mass="15384">MRPDVLVRTPPQLSTANAQLSLTLCVSAAAATLLGRHPLSLPARTSSSACVRAAPRPRLHTRINTTPPAHLCILERRLAHFQLVTHTASRSHRLALPPPLGAHAPTTQERRALSTHFSERGSLLAYLESEWKWLERVGGR</sequence>
<accession>A0AAD6RVP1</accession>
<name>A0AAD6RVP1_9AGAR</name>
<proteinExistence type="predicted"/>
<dbReference type="Proteomes" id="UP001218188">
    <property type="component" value="Unassembled WGS sequence"/>
</dbReference>
<dbReference type="AlphaFoldDB" id="A0AAD6RVP1"/>
<keyword evidence="2" id="KW-1185">Reference proteome</keyword>